<dbReference type="OrthoDB" id="311773at2759"/>
<evidence type="ECO:0000256" key="1">
    <source>
        <dbReference type="ARBA" id="ARBA00022614"/>
    </source>
</evidence>
<protein>
    <recommendedName>
        <fullName evidence="6">U2A'/phosphoprotein 32 family A C-terminal domain-containing protein</fullName>
    </recommendedName>
</protein>
<evidence type="ECO:0000313" key="4">
    <source>
        <dbReference type="EMBL" id="CAD8135192.1"/>
    </source>
</evidence>
<keyword evidence="2" id="KW-0677">Repeat</keyword>
<dbReference type="EMBL" id="CAJJDP010000005">
    <property type="protein sequence ID" value="CAD8135192.1"/>
    <property type="molecule type" value="Genomic_DNA"/>
</dbReference>
<dbReference type="AlphaFoldDB" id="A0A8S1S6K6"/>
<feature type="compositionally biased region" description="Polar residues" evidence="3">
    <location>
        <begin position="257"/>
        <end position="269"/>
    </location>
</feature>
<dbReference type="Proteomes" id="UP000683925">
    <property type="component" value="Unassembled WGS sequence"/>
</dbReference>
<dbReference type="PANTHER" id="PTHR18849:SF0">
    <property type="entry name" value="CILIA- AND FLAGELLA-ASSOCIATED PROTEIN 410-RELATED"/>
    <property type="match status" value="1"/>
</dbReference>
<gene>
    <name evidence="4" type="ORF">POCTA_138.1.T0060263</name>
</gene>
<sequence>MTKILTKQLVMQKAKTDVMENVKSINLWGNDLEDISFITQLINLELAQLASNKINTLKDVVKCSQLKDLNLRNNAISNVEELQLLKLLPNLKALNLLYNPITQNHNYRYQVLKHASQLEILDEIGITQQERRQVQQEEEKENQIKQKVLENHQKIKKIESKISKKKSQNKKWKYQDDEDFGQKLMKQQETYKQQKEIEQFFNDQSKEFLDSPLQDSQDIQFSNENKNMQMLVGDRASSQCQIDDKIQEEELPLQIQKNENVTKVQQPKQNSKKKLHANGKADSANTSDYILCAILSLLKGLNQSELAILKKKVQKQLKKDNT</sequence>
<evidence type="ECO:0008006" key="6">
    <source>
        <dbReference type="Google" id="ProtNLM"/>
    </source>
</evidence>
<comment type="caution">
    <text evidence="4">The sequence shown here is derived from an EMBL/GenBank/DDBJ whole genome shotgun (WGS) entry which is preliminary data.</text>
</comment>
<evidence type="ECO:0000256" key="3">
    <source>
        <dbReference type="SAM" id="MobiDB-lite"/>
    </source>
</evidence>
<feature type="region of interest" description="Disordered" evidence="3">
    <location>
        <begin position="257"/>
        <end position="280"/>
    </location>
</feature>
<keyword evidence="5" id="KW-1185">Reference proteome</keyword>
<name>A0A8S1S6K6_PAROT</name>
<organism evidence="4 5">
    <name type="scientific">Paramecium octaurelia</name>
    <dbReference type="NCBI Taxonomy" id="43137"/>
    <lineage>
        <taxon>Eukaryota</taxon>
        <taxon>Sar</taxon>
        <taxon>Alveolata</taxon>
        <taxon>Ciliophora</taxon>
        <taxon>Intramacronucleata</taxon>
        <taxon>Oligohymenophorea</taxon>
        <taxon>Peniculida</taxon>
        <taxon>Parameciidae</taxon>
        <taxon>Paramecium</taxon>
    </lineage>
</organism>
<dbReference type="InterPro" id="IPR001611">
    <property type="entry name" value="Leu-rich_rpt"/>
</dbReference>
<dbReference type="OMA" id="HNYRYQV"/>
<evidence type="ECO:0000313" key="5">
    <source>
        <dbReference type="Proteomes" id="UP000683925"/>
    </source>
</evidence>
<evidence type="ECO:0000256" key="2">
    <source>
        <dbReference type="ARBA" id="ARBA00022737"/>
    </source>
</evidence>
<proteinExistence type="predicted"/>
<dbReference type="PROSITE" id="PS51450">
    <property type="entry name" value="LRR"/>
    <property type="match status" value="1"/>
</dbReference>
<reference evidence="4" key="1">
    <citation type="submission" date="2021-01" db="EMBL/GenBank/DDBJ databases">
        <authorList>
            <consortium name="Genoscope - CEA"/>
            <person name="William W."/>
        </authorList>
    </citation>
    <scope>NUCLEOTIDE SEQUENCE</scope>
</reference>
<dbReference type="PANTHER" id="PTHR18849">
    <property type="entry name" value="LEUCINE RICH REPEAT PROTEIN"/>
    <property type="match status" value="1"/>
</dbReference>
<keyword evidence="1" id="KW-0433">Leucine-rich repeat</keyword>
<accession>A0A8S1S6K6</accession>
<dbReference type="Pfam" id="PF14580">
    <property type="entry name" value="LRR_9"/>
    <property type="match status" value="1"/>
</dbReference>